<evidence type="ECO:0000256" key="1">
    <source>
        <dbReference type="SAM" id="MobiDB-lite"/>
    </source>
</evidence>
<protein>
    <recommendedName>
        <fullName evidence="2">Cyanophage baseplate Pam3 plug gp18 domain-containing protein</fullName>
    </recommendedName>
</protein>
<dbReference type="Pfam" id="PF22479">
    <property type="entry name" value="Pam3_gp18"/>
    <property type="match status" value="1"/>
</dbReference>
<dbReference type="KEGG" id="hspo:JGZ69_03110"/>
<dbReference type="Proteomes" id="UP000595512">
    <property type="component" value="Chromosome"/>
</dbReference>
<feature type="region of interest" description="Disordered" evidence="1">
    <location>
        <begin position="107"/>
        <end position="127"/>
    </location>
</feature>
<dbReference type="InterPro" id="IPR054252">
    <property type="entry name" value="Pam3_gp18"/>
</dbReference>
<reference evidence="3 4" key="1">
    <citation type="submission" date="2020-12" db="EMBL/GenBank/DDBJ databases">
        <title>Taxonomic evaluation of the Bacillus sporothermodurans group of bacteria based on whole genome sequences.</title>
        <authorList>
            <person name="Fiedler G."/>
            <person name="Herbstmann A.-D."/>
            <person name="Doll E."/>
            <person name="Wenning M."/>
            <person name="Brinks E."/>
            <person name="Kabisch J."/>
            <person name="Breitenwieser F."/>
            <person name="Lappann M."/>
            <person name="Boehnlein C."/>
            <person name="Franz C."/>
        </authorList>
    </citation>
    <scope>NUCLEOTIDE SEQUENCE [LARGE SCALE GENOMIC DNA]</scope>
    <source>
        <strain evidence="3 4">DSM 10599</strain>
    </source>
</reference>
<organism evidence="3 4">
    <name type="scientific">Heyndrickxia sporothermodurans</name>
    <dbReference type="NCBI Taxonomy" id="46224"/>
    <lineage>
        <taxon>Bacteria</taxon>
        <taxon>Bacillati</taxon>
        <taxon>Bacillota</taxon>
        <taxon>Bacilli</taxon>
        <taxon>Bacillales</taxon>
        <taxon>Bacillaceae</taxon>
        <taxon>Heyndrickxia</taxon>
    </lineage>
</organism>
<name>A0AB37HPX5_9BACI</name>
<feature type="domain" description="Cyanophage baseplate Pam3 plug gp18" evidence="2">
    <location>
        <begin position="5"/>
        <end position="105"/>
    </location>
</feature>
<proteinExistence type="predicted"/>
<gene>
    <name evidence="3" type="ORF">JGZ69_03110</name>
</gene>
<evidence type="ECO:0000313" key="4">
    <source>
        <dbReference type="Proteomes" id="UP000595512"/>
    </source>
</evidence>
<dbReference type="AlphaFoldDB" id="A0AB37HPX5"/>
<evidence type="ECO:0000259" key="2">
    <source>
        <dbReference type="Pfam" id="PF22479"/>
    </source>
</evidence>
<dbReference type="EMBL" id="CP066701">
    <property type="protein sequence ID" value="QQX27347.1"/>
    <property type="molecule type" value="Genomic_DNA"/>
</dbReference>
<evidence type="ECO:0000313" key="3">
    <source>
        <dbReference type="EMBL" id="QQX27347.1"/>
    </source>
</evidence>
<accession>A0AB37HPX5</accession>
<sequence>MAKRDYIDFDKEEVPVVFDIDLEEDTFTMGINYNQTNDFFTVDLWDSEGNVIVLGEKMVLNRPLFDDLVDERLPGPSLVPMDEAGNEKRVSWDNFGVTVFLYIDDISDDSDDPIEDNLDYDGDDYDY</sequence>